<proteinExistence type="predicted"/>
<dbReference type="AlphaFoldDB" id="A0A7J7S7V1"/>
<evidence type="ECO:0000313" key="2">
    <source>
        <dbReference type="EMBL" id="KAF6284516.1"/>
    </source>
</evidence>
<accession>A0A7J7S7V1</accession>
<organism evidence="2 3">
    <name type="scientific">Rhinolophus ferrumequinum</name>
    <name type="common">Greater horseshoe bat</name>
    <dbReference type="NCBI Taxonomy" id="59479"/>
    <lineage>
        <taxon>Eukaryota</taxon>
        <taxon>Metazoa</taxon>
        <taxon>Chordata</taxon>
        <taxon>Craniata</taxon>
        <taxon>Vertebrata</taxon>
        <taxon>Euteleostomi</taxon>
        <taxon>Mammalia</taxon>
        <taxon>Eutheria</taxon>
        <taxon>Laurasiatheria</taxon>
        <taxon>Chiroptera</taxon>
        <taxon>Yinpterochiroptera</taxon>
        <taxon>Rhinolophoidea</taxon>
        <taxon>Rhinolophidae</taxon>
        <taxon>Rhinolophinae</taxon>
        <taxon>Rhinolophus</taxon>
    </lineage>
</organism>
<evidence type="ECO:0000313" key="3">
    <source>
        <dbReference type="Proteomes" id="UP000585614"/>
    </source>
</evidence>
<reference evidence="2 3" key="1">
    <citation type="journal article" date="2020" name="Nature">
        <title>Six reference-quality genomes reveal evolution of bat adaptations.</title>
        <authorList>
            <person name="Jebb D."/>
            <person name="Huang Z."/>
            <person name="Pippel M."/>
            <person name="Hughes G.M."/>
            <person name="Lavrichenko K."/>
            <person name="Devanna P."/>
            <person name="Winkler S."/>
            <person name="Jermiin L.S."/>
            <person name="Skirmuntt E.C."/>
            <person name="Katzourakis A."/>
            <person name="Burkitt-Gray L."/>
            <person name="Ray D.A."/>
            <person name="Sullivan K.A.M."/>
            <person name="Roscito J.G."/>
            <person name="Kirilenko B.M."/>
            <person name="Davalos L.M."/>
            <person name="Corthals A.P."/>
            <person name="Power M.L."/>
            <person name="Jones G."/>
            <person name="Ransome R.D."/>
            <person name="Dechmann D.K.N."/>
            <person name="Locatelli A.G."/>
            <person name="Puechmaille S.J."/>
            <person name="Fedrigo O."/>
            <person name="Jarvis E.D."/>
            <person name="Hiller M."/>
            <person name="Vernes S.C."/>
            <person name="Myers E.W."/>
            <person name="Teeling E.C."/>
        </authorList>
    </citation>
    <scope>NUCLEOTIDE SEQUENCE [LARGE SCALE GENOMIC DNA]</scope>
    <source>
        <strain evidence="2">MRhiFer1</strain>
        <tissue evidence="2">Lung</tissue>
    </source>
</reference>
<sequence length="180" mass="18999">MGPARSGPEGTWAGHLTWVSSRETRLATGPPHVCPWTRQCLDGHWEGPGKIPGPQASHSSTPLPSYPTPSPATRTCLLQGYPPGWGVEQTPGGSPKAPVPSTAVTHTPHTPLFSTETRASCSQGTWDVHSHGGQKPHLVHGAGTGTRPMPADSQPSYSTARGPWGLAWGTSVRWPPLPSF</sequence>
<gene>
    <name evidence="2" type="ORF">mRhiFer1_009269</name>
</gene>
<feature type="region of interest" description="Disordered" evidence="1">
    <location>
        <begin position="45"/>
        <end position="72"/>
    </location>
</feature>
<comment type="caution">
    <text evidence="2">The sequence shown here is derived from an EMBL/GenBank/DDBJ whole genome shotgun (WGS) entry which is preliminary data.</text>
</comment>
<dbReference type="EMBL" id="JACAGC010000023">
    <property type="protein sequence ID" value="KAF6284516.1"/>
    <property type="molecule type" value="Genomic_DNA"/>
</dbReference>
<name>A0A7J7S7V1_RHIFE</name>
<protein>
    <submittedName>
        <fullName evidence="2">Uncharacterized protein</fullName>
    </submittedName>
</protein>
<evidence type="ECO:0000256" key="1">
    <source>
        <dbReference type="SAM" id="MobiDB-lite"/>
    </source>
</evidence>
<dbReference type="Proteomes" id="UP000585614">
    <property type="component" value="Unassembled WGS sequence"/>
</dbReference>